<accession>A0A838L1Z3</accession>
<feature type="domain" description="Antitoxin Xre-like helix-turn-helix" evidence="2">
    <location>
        <begin position="15"/>
        <end position="71"/>
    </location>
</feature>
<evidence type="ECO:0000313" key="4">
    <source>
        <dbReference type="Proteomes" id="UP000570166"/>
    </source>
</evidence>
<keyword evidence="4" id="KW-1185">Reference proteome</keyword>
<comment type="caution">
    <text evidence="3">The sequence shown here is derived from an EMBL/GenBank/DDBJ whole genome shotgun (WGS) entry which is preliminary data.</text>
</comment>
<feature type="domain" description="Antitoxin Xre/MbcA/ParS-like toxin-binding" evidence="1">
    <location>
        <begin position="76"/>
        <end position="123"/>
    </location>
</feature>
<dbReference type="Pfam" id="PF20432">
    <property type="entry name" value="Xre-like-HTH"/>
    <property type="match status" value="1"/>
</dbReference>
<evidence type="ECO:0000313" key="3">
    <source>
        <dbReference type="EMBL" id="MBA2932675.1"/>
    </source>
</evidence>
<proteinExistence type="predicted"/>
<dbReference type="InterPro" id="IPR024467">
    <property type="entry name" value="Xre/MbcA/ParS-like_toxin-bd"/>
</dbReference>
<name>A0A838L1Z3_9SPHN</name>
<evidence type="ECO:0000259" key="1">
    <source>
        <dbReference type="Pfam" id="PF09722"/>
    </source>
</evidence>
<organism evidence="3 4">
    <name type="scientific">Sphingomonas chungangi</name>
    <dbReference type="NCBI Taxonomy" id="2683589"/>
    <lineage>
        <taxon>Bacteria</taxon>
        <taxon>Pseudomonadati</taxon>
        <taxon>Pseudomonadota</taxon>
        <taxon>Alphaproteobacteria</taxon>
        <taxon>Sphingomonadales</taxon>
        <taxon>Sphingomonadaceae</taxon>
        <taxon>Sphingomonas</taxon>
    </lineage>
</organism>
<dbReference type="EMBL" id="JACEIB010000001">
    <property type="protein sequence ID" value="MBA2932675.1"/>
    <property type="molecule type" value="Genomic_DNA"/>
</dbReference>
<reference evidence="3 4" key="1">
    <citation type="submission" date="2020-07" db="EMBL/GenBank/DDBJ databases">
        <authorList>
            <person name="Sun Q."/>
        </authorList>
    </citation>
    <scope>NUCLEOTIDE SEQUENCE [LARGE SCALE GENOMIC DNA]</scope>
    <source>
        <strain evidence="3 4">CGMCC 1.13654</strain>
    </source>
</reference>
<protein>
    <submittedName>
        <fullName evidence="3">DUF2384 domain-containing protein</fullName>
    </submittedName>
</protein>
<gene>
    <name evidence="3" type="ORF">HZF05_01075</name>
</gene>
<dbReference type="Proteomes" id="UP000570166">
    <property type="component" value="Unassembled WGS sequence"/>
</dbReference>
<sequence length="126" mass="13926">MTMEAAVQSNDDRVRVLGIAVARIAESWRLTNDQLGAILGLSPATASRLRSGAFRMEPQSKAFELGQYLLRLFRGLDALMGSDDEASISWLRTPNLDLAGRPLDLIRTIKGLGEVTHYVDDFRAHV</sequence>
<dbReference type="Pfam" id="PF09722">
    <property type="entry name" value="Xre_MbcA_ParS_C"/>
    <property type="match status" value="1"/>
</dbReference>
<dbReference type="InterPro" id="IPR046847">
    <property type="entry name" value="Xre-like_HTH"/>
</dbReference>
<evidence type="ECO:0000259" key="2">
    <source>
        <dbReference type="Pfam" id="PF20432"/>
    </source>
</evidence>
<dbReference type="GO" id="GO:0003677">
    <property type="term" value="F:DNA binding"/>
    <property type="evidence" value="ECO:0007669"/>
    <property type="project" value="InterPro"/>
</dbReference>
<dbReference type="AlphaFoldDB" id="A0A838L1Z3"/>